<evidence type="ECO:0000256" key="8">
    <source>
        <dbReference type="ARBA" id="ARBA00023136"/>
    </source>
</evidence>
<dbReference type="Proteomes" id="UP000246464">
    <property type="component" value="Chromosome 14"/>
</dbReference>
<evidence type="ECO:0000313" key="17">
    <source>
        <dbReference type="EMBL" id="KAF0026315.1"/>
    </source>
</evidence>
<feature type="disulfide bond" evidence="12">
    <location>
        <begin position="121"/>
        <end position="145"/>
    </location>
</feature>
<feature type="disulfide bond" evidence="12">
    <location>
        <begin position="46"/>
        <end position="107"/>
    </location>
</feature>
<dbReference type="EMBL" id="VEVO01000019">
    <property type="protein sequence ID" value="KAF0026315.1"/>
    <property type="molecule type" value="Genomic_DNA"/>
</dbReference>
<evidence type="ECO:0000256" key="4">
    <source>
        <dbReference type="ARBA" id="ARBA00022687"/>
    </source>
</evidence>
<evidence type="ECO:0000256" key="10">
    <source>
        <dbReference type="ARBA" id="ARBA00023170"/>
    </source>
</evidence>
<dbReference type="InterPro" id="IPR036790">
    <property type="entry name" value="Frizzled_dom_sf"/>
</dbReference>
<dbReference type="Pfam" id="PF01392">
    <property type="entry name" value="Fz"/>
    <property type="match status" value="1"/>
</dbReference>
<evidence type="ECO:0000256" key="13">
    <source>
        <dbReference type="SAM" id="MobiDB-lite"/>
    </source>
</evidence>
<dbReference type="GO" id="GO:0017147">
    <property type="term" value="F:Wnt-protein binding"/>
    <property type="evidence" value="ECO:0007669"/>
    <property type="project" value="TreeGrafter"/>
</dbReference>
<keyword evidence="11" id="KW-0325">Glycoprotein</keyword>
<accession>A0A2U9C9K9</accession>
<organism evidence="16 18">
    <name type="scientific">Scophthalmus maximus</name>
    <name type="common">Turbot</name>
    <name type="synonym">Psetta maxima</name>
    <dbReference type="NCBI Taxonomy" id="52904"/>
    <lineage>
        <taxon>Eukaryota</taxon>
        <taxon>Metazoa</taxon>
        <taxon>Chordata</taxon>
        <taxon>Craniata</taxon>
        <taxon>Vertebrata</taxon>
        <taxon>Euteleostomi</taxon>
        <taxon>Actinopterygii</taxon>
        <taxon>Neopterygii</taxon>
        <taxon>Teleostei</taxon>
        <taxon>Neoteleostei</taxon>
        <taxon>Acanthomorphata</taxon>
        <taxon>Carangaria</taxon>
        <taxon>Pleuronectiformes</taxon>
        <taxon>Pleuronectoidei</taxon>
        <taxon>Scophthalmidae</taxon>
        <taxon>Scophthalmus</taxon>
    </lineage>
</organism>
<keyword evidence="5" id="KW-0812">Transmembrane</keyword>
<feature type="region of interest" description="Disordered" evidence="13">
    <location>
        <begin position="159"/>
        <end position="194"/>
    </location>
</feature>
<gene>
    <name evidence="17" type="ORF">F2P81_021052</name>
    <name evidence="16" type="ORF">SMAX5B_018342</name>
</gene>
<evidence type="ECO:0000259" key="15">
    <source>
        <dbReference type="PROSITE" id="PS50038"/>
    </source>
</evidence>
<feature type="compositionally biased region" description="Pro residues" evidence="13">
    <location>
        <begin position="167"/>
        <end position="180"/>
    </location>
</feature>
<dbReference type="GO" id="GO:0005886">
    <property type="term" value="C:plasma membrane"/>
    <property type="evidence" value="ECO:0007669"/>
    <property type="project" value="UniProtKB-SubCell"/>
</dbReference>
<feature type="compositionally biased region" description="Basic and acidic residues" evidence="13">
    <location>
        <begin position="184"/>
        <end position="194"/>
    </location>
</feature>
<dbReference type="SUPFAM" id="SSF63501">
    <property type="entry name" value="Frizzled cysteine-rich domain"/>
    <property type="match status" value="1"/>
</dbReference>
<feature type="disulfide bond" evidence="12">
    <location>
        <begin position="54"/>
        <end position="100"/>
    </location>
</feature>
<dbReference type="GO" id="GO:0042813">
    <property type="term" value="F:Wnt receptor activity"/>
    <property type="evidence" value="ECO:0007669"/>
    <property type="project" value="TreeGrafter"/>
</dbReference>
<dbReference type="PROSITE" id="PS50038">
    <property type="entry name" value="FZ"/>
    <property type="match status" value="1"/>
</dbReference>
<protein>
    <submittedName>
        <fullName evidence="16">Frizzled 7a</fullName>
    </submittedName>
</protein>
<name>A0A2U9C9K9_SCOMX</name>
<keyword evidence="4" id="KW-0879">Wnt signaling pathway</keyword>
<dbReference type="AlphaFoldDB" id="A0A2U9C9K9"/>
<evidence type="ECO:0000256" key="7">
    <source>
        <dbReference type="ARBA" id="ARBA00022989"/>
    </source>
</evidence>
<dbReference type="InterPro" id="IPR015526">
    <property type="entry name" value="Frizzled/SFRP"/>
</dbReference>
<dbReference type="InterPro" id="IPR020067">
    <property type="entry name" value="Frizzled_dom"/>
</dbReference>
<comment type="caution">
    <text evidence="12">Lacks conserved residue(s) required for the propagation of feature annotation.</text>
</comment>
<evidence type="ECO:0000256" key="2">
    <source>
        <dbReference type="ARBA" id="ARBA00022473"/>
    </source>
</evidence>
<feature type="signal peptide" evidence="14">
    <location>
        <begin position="1"/>
        <end position="29"/>
    </location>
</feature>
<dbReference type="FunFam" id="1.10.2000.10:FF:000016">
    <property type="entry name" value="Frizzled"/>
    <property type="match status" value="1"/>
</dbReference>
<evidence type="ECO:0000256" key="11">
    <source>
        <dbReference type="ARBA" id="ARBA00023180"/>
    </source>
</evidence>
<dbReference type="STRING" id="52904.ENSSMAP00000011586"/>
<evidence type="ECO:0000313" key="19">
    <source>
        <dbReference type="Proteomes" id="UP000438429"/>
    </source>
</evidence>
<evidence type="ECO:0000256" key="5">
    <source>
        <dbReference type="ARBA" id="ARBA00022692"/>
    </source>
</evidence>
<dbReference type="SMART" id="SM00063">
    <property type="entry name" value="FRI"/>
    <property type="match status" value="1"/>
</dbReference>
<evidence type="ECO:0000256" key="14">
    <source>
        <dbReference type="SAM" id="SignalP"/>
    </source>
</evidence>
<comment type="subcellular location">
    <subcellularLocation>
        <location evidence="1">Cell membrane</location>
        <topology evidence="1">Multi-pass membrane protein</topology>
    </subcellularLocation>
</comment>
<keyword evidence="9 12" id="KW-1015">Disulfide bond</keyword>
<dbReference type="Gene3D" id="1.10.2000.10">
    <property type="entry name" value="Frizzled cysteine-rich domain"/>
    <property type="match status" value="1"/>
</dbReference>
<feature type="chain" id="PRO_5033771248" evidence="14">
    <location>
        <begin position="30"/>
        <end position="194"/>
    </location>
</feature>
<dbReference type="GO" id="GO:0060070">
    <property type="term" value="P:canonical Wnt signaling pathway"/>
    <property type="evidence" value="ECO:0007669"/>
    <property type="project" value="TreeGrafter"/>
</dbReference>
<dbReference type="PANTHER" id="PTHR11309">
    <property type="entry name" value="FRIZZLED"/>
    <property type="match status" value="1"/>
</dbReference>
<dbReference type="Proteomes" id="UP000438429">
    <property type="component" value="Unassembled WGS sequence"/>
</dbReference>
<keyword evidence="18" id="KW-1185">Reference proteome</keyword>
<keyword evidence="2" id="KW-0217">Developmental protein</keyword>
<sequence length="194" mass="21349">MVAARSNTGSVLLRIMWLVCGLYFSPTSAQHDDSESVISASRHGFCQPISIPLCTDIVYNHTIMPNLLGHTTQEDALLAVHQFYPLVKVQCSADLKFFLCSMYAPVCTVLEHAIPPCRSLCKSARQGCVALMKKLNIQWPKLLRCSTFPVDGLCVRQPATPASSSPPYAPNPVAPTPNPQTKPKLRELNFEDAH</sequence>
<evidence type="ECO:0000313" key="16">
    <source>
        <dbReference type="EMBL" id="AWP12903.1"/>
    </source>
</evidence>
<reference evidence="17 19" key="2">
    <citation type="submission" date="2019-06" db="EMBL/GenBank/DDBJ databases">
        <title>Draft genomes of female and male turbot (Scophthalmus maximus).</title>
        <authorList>
            <person name="Xu H."/>
            <person name="Xu X.-W."/>
            <person name="Shao C."/>
            <person name="Chen S."/>
        </authorList>
    </citation>
    <scope>NUCLEOTIDE SEQUENCE [LARGE SCALE GENOMIC DNA]</scope>
    <source>
        <strain evidence="17">Ysfricsl-2016a</strain>
        <tissue evidence="17">Blood</tissue>
    </source>
</reference>
<keyword evidence="10" id="KW-0675">Receptor</keyword>
<keyword evidence="6 14" id="KW-0732">Signal</keyword>
<evidence type="ECO:0000256" key="3">
    <source>
        <dbReference type="ARBA" id="ARBA00022475"/>
    </source>
</evidence>
<dbReference type="GO" id="GO:0035567">
    <property type="term" value="P:non-canonical Wnt signaling pathway"/>
    <property type="evidence" value="ECO:0007669"/>
    <property type="project" value="TreeGrafter"/>
</dbReference>
<evidence type="ECO:0000313" key="18">
    <source>
        <dbReference type="Proteomes" id="UP000246464"/>
    </source>
</evidence>
<proteinExistence type="predicted"/>
<keyword evidence="7" id="KW-1133">Transmembrane helix</keyword>
<keyword evidence="8" id="KW-0472">Membrane</keyword>
<evidence type="ECO:0000256" key="9">
    <source>
        <dbReference type="ARBA" id="ARBA00023157"/>
    </source>
</evidence>
<evidence type="ECO:0000256" key="1">
    <source>
        <dbReference type="ARBA" id="ARBA00004651"/>
    </source>
</evidence>
<dbReference type="EMBL" id="CP026256">
    <property type="protein sequence ID" value="AWP12903.1"/>
    <property type="molecule type" value="Genomic_DNA"/>
</dbReference>
<reference evidence="16 18" key="1">
    <citation type="submission" date="2017-12" db="EMBL/GenBank/DDBJ databases">
        <title>Integrating genomic resources of turbot (Scophthalmus maximus) in depth evaluation of genetic and physical mapping variation across individuals.</title>
        <authorList>
            <person name="Martinez P."/>
        </authorList>
    </citation>
    <scope>NUCLEOTIDE SEQUENCE [LARGE SCALE GENOMIC DNA]</scope>
</reference>
<dbReference type="PANTHER" id="PTHR11309:SF31">
    <property type="entry name" value="FRIZZLED-7"/>
    <property type="match status" value="1"/>
</dbReference>
<evidence type="ECO:0000256" key="6">
    <source>
        <dbReference type="ARBA" id="ARBA00022729"/>
    </source>
</evidence>
<evidence type="ECO:0000256" key="12">
    <source>
        <dbReference type="PROSITE-ProRule" id="PRU00090"/>
    </source>
</evidence>
<feature type="domain" description="FZ" evidence="15">
    <location>
        <begin position="41"/>
        <end position="157"/>
    </location>
</feature>
<keyword evidence="3" id="KW-1003">Cell membrane</keyword>